<organism evidence="2 3">
    <name type="scientific">Exophiala sideris</name>
    <dbReference type="NCBI Taxonomy" id="1016849"/>
    <lineage>
        <taxon>Eukaryota</taxon>
        <taxon>Fungi</taxon>
        <taxon>Dikarya</taxon>
        <taxon>Ascomycota</taxon>
        <taxon>Pezizomycotina</taxon>
        <taxon>Eurotiomycetes</taxon>
        <taxon>Chaetothyriomycetidae</taxon>
        <taxon>Chaetothyriales</taxon>
        <taxon>Herpotrichiellaceae</taxon>
        <taxon>Exophiala</taxon>
    </lineage>
</organism>
<dbReference type="EMBL" id="JAVRRF010000018">
    <property type="protein sequence ID" value="KAK5056394.1"/>
    <property type="molecule type" value="Genomic_DNA"/>
</dbReference>
<feature type="transmembrane region" description="Helical" evidence="1">
    <location>
        <begin position="68"/>
        <end position="92"/>
    </location>
</feature>
<evidence type="ECO:0008006" key="4">
    <source>
        <dbReference type="Google" id="ProtNLM"/>
    </source>
</evidence>
<gene>
    <name evidence="2" type="ORF">LTR69_007935</name>
</gene>
<accession>A0ABR0J655</accession>
<protein>
    <recommendedName>
        <fullName evidence="4">Chitin synthase export chaperone</fullName>
    </recommendedName>
</protein>
<keyword evidence="1" id="KW-1133">Transmembrane helix</keyword>
<proteinExistence type="predicted"/>
<evidence type="ECO:0000313" key="3">
    <source>
        <dbReference type="Proteomes" id="UP001345691"/>
    </source>
</evidence>
<keyword evidence="3" id="KW-1185">Reference proteome</keyword>
<feature type="transmembrane region" description="Helical" evidence="1">
    <location>
        <begin position="98"/>
        <end position="122"/>
    </location>
</feature>
<evidence type="ECO:0000313" key="2">
    <source>
        <dbReference type="EMBL" id="KAK5056394.1"/>
    </source>
</evidence>
<evidence type="ECO:0000256" key="1">
    <source>
        <dbReference type="SAM" id="Phobius"/>
    </source>
</evidence>
<keyword evidence="1" id="KW-0812">Transmembrane</keyword>
<comment type="caution">
    <text evidence="2">The sequence shown here is derived from an EMBL/GenBank/DDBJ whole genome shotgun (WGS) entry which is preliminary data.</text>
</comment>
<keyword evidence="1" id="KW-0472">Membrane</keyword>
<name>A0ABR0J655_9EURO</name>
<reference evidence="2 3" key="1">
    <citation type="submission" date="2023-08" db="EMBL/GenBank/DDBJ databases">
        <title>Black Yeasts Isolated from many extreme environments.</title>
        <authorList>
            <person name="Coleine C."/>
            <person name="Stajich J.E."/>
            <person name="Selbmann L."/>
        </authorList>
    </citation>
    <scope>NUCLEOTIDE SEQUENCE [LARGE SCALE GENOMIC DNA]</scope>
    <source>
        <strain evidence="2 3">CCFEE 6328</strain>
    </source>
</reference>
<sequence>MVVAAYTLGDAREKHQEQSGNTFYSKHDPMNQMIIAYFLTGFGVVLGLVQQFVVTGMEEQRQRNVLKWSSFAFFVVQIAYGVTAIVFGTYTVADGCAIFNATKICAMVTLVFGFVYSFILFIMRLRLLPMQAAKLDKSLTMV</sequence>
<dbReference type="Proteomes" id="UP001345691">
    <property type="component" value="Unassembled WGS sequence"/>
</dbReference>
<feature type="transmembrane region" description="Helical" evidence="1">
    <location>
        <begin position="34"/>
        <end position="56"/>
    </location>
</feature>